<accession>A0A8H6Z699</accession>
<proteinExistence type="predicted"/>
<sequence length="529" mass="58290">MAKPTAVPKPKAAPPKTRTKGKKAADEIVEVIDDDPSSDIKPSKHRQSLNWVKNKHWMHTLAAYLCENPSFHKKLFGDSTAEVKKDGMKETAKDGKAVQFQTLAQVIFEDNPQERACYSNDPSKYVLSVETRLWRLKKEYKKHVLKLGATGAGLDPSQISTGSKLASLVDEIRAEWPWWDDFHSFWRELANYNPVGVQSSQPGMDHSGAAAVLFDSDKAAADSEAEANGQQLRDEDSEDDDDRSEASKAGYGKALYDSKGEDKSNPSSDYKEDADSVREASTPPASTLKRSGSKNSCTGAKKAAKSAVKGKEKASAPAVVRGRDLSMMKAAKASKSSSTAKKNPIERLSNIRESKSRQLEEKRKLQHEEEMECLRIKKKKYDLKQLQAENERLHLLCATSQSPRRHSRGLNLGSPSPLKSRSSRYTPRSPSHSKSWSSRYTAGSPTPDHNPSNGETSYDGVGTSSNQDTDYNDGSAGISFDTDTFNTDLFDGLPFDYTSLASTKQGDHSVIVSQQRESKAKTKNMITTA</sequence>
<evidence type="ECO:0000313" key="3">
    <source>
        <dbReference type="Proteomes" id="UP000620124"/>
    </source>
</evidence>
<dbReference type="AlphaFoldDB" id="A0A8H6Z699"/>
<dbReference type="EMBL" id="JACAZI010000001">
    <property type="protein sequence ID" value="KAF7371744.1"/>
    <property type="molecule type" value="Genomic_DNA"/>
</dbReference>
<feature type="compositionally biased region" description="Low complexity" evidence="1">
    <location>
        <begin position="1"/>
        <end position="16"/>
    </location>
</feature>
<dbReference type="Proteomes" id="UP000620124">
    <property type="component" value="Unassembled WGS sequence"/>
</dbReference>
<name>A0A8H6Z699_9AGAR</name>
<feature type="compositionally biased region" description="Polar residues" evidence="1">
    <location>
        <begin position="439"/>
        <end position="469"/>
    </location>
</feature>
<feature type="compositionally biased region" description="Basic and acidic residues" evidence="1">
    <location>
        <begin position="343"/>
        <end position="368"/>
    </location>
</feature>
<feature type="region of interest" description="Disordered" evidence="1">
    <location>
        <begin position="219"/>
        <end position="368"/>
    </location>
</feature>
<organism evidence="2 3">
    <name type="scientific">Mycena venus</name>
    <dbReference type="NCBI Taxonomy" id="2733690"/>
    <lineage>
        <taxon>Eukaryota</taxon>
        <taxon>Fungi</taxon>
        <taxon>Dikarya</taxon>
        <taxon>Basidiomycota</taxon>
        <taxon>Agaricomycotina</taxon>
        <taxon>Agaricomycetes</taxon>
        <taxon>Agaricomycetidae</taxon>
        <taxon>Agaricales</taxon>
        <taxon>Marasmiineae</taxon>
        <taxon>Mycenaceae</taxon>
        <taxon>Mycena</taxon>
    </lineage>
</organism>
<comment type="caution">
    <text evidence="2">The sequence shown here is derived from an EMBL/GenBank/DDBJ whole genome shotgun (WGS) entry which is preliminary data.</text>
</comment>
<feature type="region of interest" description="Disordered" evidence="1">
    <location>
        <begin position="1"/>
        <end position="26"/>
    </location>
</feature>
<feature type="compositionally biased region" description="Polar residues" evidence="1">
    <location>
        <begin position="283"/>
        <end position="298"/>
    </location>
</feature>
<evidence type="ECO:0000256" key="1">
    <source>
        <dbReference type="SAM" id="MobiDB-lite"/>
    </source>
</evidence>
<reference evidence="2" key="1">
    <citation type="submission" date="2020-05" db="EMBL/GenBank/DDBJ databases">
        <title>Mycena genomes resolve the evolution of fungal bioluminescence.</title>
        <authorList>
            <person name="Tsai I.J."/>
        </authorList>
    </citation>
    <scope>NUCLEOTIDE SEQUENCE</scope>
    <source>
        <strain evidence="2">CCC161011</strain>
    </source>
</reference>
<keyword evidence="3" id="KW-1185">Reference proteome</keyword>
<feature type="compositionally biased region" description="Low complexity" evidence="1">
    <location>
        <begin position="327"/>
        <end position="342"/>
    </location>
</feature>
<feature type="compositionally biased region" description="Basic and acidic residues" evidence="1">
    <location>
        <begin position="256"/>
        <end position="278"/>
    </location>
</feature>
<evidence type="ECO:0000313" key="2">
    <source>
        <dbReference type="EMBL" id="KAF7371744.1"/>
    </source>
</evidence>
<dbReference type="OrthoDB" id="3269075at2759"/>
<feature type="compositionally biased region" description="Low complexity" evidence="1">
    <location>
        <begin position="423"/>
        <end position="438"/>
    </location>
</feature>
<protein>
    <submittedName>
        <fullName evidence="2">Uncharacterized protein</fullName>
    </submittedName>
</protein>
<gene>
    <name evidence="2" type="ORF">MVEN_00030900</name>
</gene>
<feature type="region of interest" description="Disordered" evidence="1">
    <location>
        <begin position="397"/>
        <end position="474"/>
    </location>
</feature>